<evidence type="ECO:0000256" key="4">
    <source>
        <dbReference type="ARBA" id="ARBA00022692"/>
    </source>
</evidence>
<evidence type="ECO:0000256" key="1">
    <source>
        <dbReference type="ARBA" id="ARBA00004370"/>
    </source>
</evidence>
<evidence type="ECO:0000313" key="10">
    <source>
        <dbReference type="EMBL" id="PYZ95671.1"/>
    </source>
</evidence>
<dbReference type="GO" id="GO:0009306">
    <property type="term" value="P:protein secretion"/>
    <property type="evidence" value="ECO:0007669"/>
    <property type="project" value="UniProtKB-UniRule"/>
</dbReference>
<dbReference type="Gene3D" id="1.20.5.1030">
    <property type="entry name" value="Preprotein translocase secy subunit"/>
    <property type="match status" value="1"/>
</dbReference>
<dbReference type="GO" id="GO:0043952">
    <property type="term" value="P:protein transport by the Sec complex"/>
    <property type="evidence" value="ECO:0007669"/>
    <property type="project" value="UniProtKB-UniRule"/>
</dbReference>
<keyword evidence="11" id="KW-1185">Reference proteome</keyword>
<dbReference type="AlphaFoldDB" id="A0A2W0H3T4"/>
<sequence>MAETTSTSTAKKPVKFLKEVSTEMKRVTWPTRKELVRYTGVVVATVAFIAVFFFIVDTGISELIRLILN</sequence>
<evidence type="ECO:0000256" key="9">
    <source>
        <dbReference type="HAMAP-Rule" id="MF_00422"/>
    </source>
</evidence>
<dbReference type="GO" id="GO:0006605">
    <property type="term" value="P:protein targeting"/>
    <property type="evidence" value="ECO:0007669"/>
    <property type="project" value="UniProtKB-UniRule"/>
</dbReference>
<dbReference type="GO" id="GO:0005886">
    <property type="term" value="C:plasma membrane"/>
    <property type="evidence" value="ECO:0007669"/>
    <property type="project" value="UniProtKB-SubCell"/>
</dbReference>
<comment type="subcellular location">
    <subcellularLocation>
        <location evidence="9">Cell membrane</location>
        <topology evidence="9">Single-pass membrane protein</topology>
    </subcellularLocation>
    <subcellularLocation>
        <location evidence="1">Membrane</location>
    </subcellularLocation>
</comment>
<evidence type="ECO:0000256" key="5">
    <source>
        <dbReference type="ARBA" id="ARBA00022927"/>
    </source>
</evidence>
<evidence type="ECO:0000256" key="7">
    <source>
        <dbReference type="ARBA" id="ARBA00023010"/>
    </source>
</evidence>
<accession>A0A2W0H3T4</accession>
<keyword evidence="7 9" id="KW-0811">Translocation</keyword>
<dbReference type="Pfam" id="PF00584">
    <property type="entry name" value="SecE"/>
    <property type="match status" value="1"/>
</dbReference>
<dbReference type="InterPro" id="IPR038379">
    <property type="entry name" value="SecE_sf"/>
</dbReference>
<feature type="transmembrane region" description="Helical" evidence="9">
    <location>
        <begin position="35"/>
        <end position="56"/>
    </location>
</feature>
<dbReference type="PANTHER" id="PTHR33910:SF1">
    <property type="entry name" value="PROTEIN TRANSLOCASE SUBUNIT SECE"/>
    <property type="match status" value="1"/>
</dbReference>
<keyword evidence="5 9" id="KW-0653">Protein transport</keyword>
<dbReference type="RefSeq" id="WP_110521792.1">
    <property type="nucleotide sequence ID" value="NZ_PDOF01000004.1"/>
</dbReference>
<comment type="subunit">
    <text evidence="9">Component of the Sec protein translocase complex. Heterotrimer consisting of SecY, SecE and SecG subunits. The heterotrimers can form oligomers, although 1 heterotrimer is thought to be able to translocate proteins. Interacts with the ribosome. Interacts with SecDF, and other proteins may be involved. Interacts with SecA.</text>
</comment>
<comment type="similarity">
    <text evidence="9">Belongs to the SecE/SEC61-gamma family.</text>
</comment>
<dbReference type="HAMAP" id="MF_00422">
    <property type="entry name" value="SecE"/>
    <property type="match status" value="1"/>
</dbReference>
<comment type="caution">
    <text evidence="10">The sequence shown here is derived from an EMBL/GenBank/DDBJ whole genome shotgun (WGS) entry which is preliminary data.</text>
</comment>
<dbReference type="NCBIfam" id="TIGR00964">
    <property type="entry name" value="secE_bact"/>
    <property type="match status" value="1"/>
</dbReference>
<comment type="function">
    <text evidence="9">Essential subunit of the Sec protein translocation channel SecYEG. Clamps together the 2 halves of SecY. May contact the channel plug during translocation.</text>
</comment>
<organism evidence="10 11">
    <name type="scientific">Alteribacter lacisalsi</name>
    <dbReference type="NCBI Taxonomy" id="2045244"/>
    <lineage>
        <taxon>Bacteria</taxon>
        <taxon>Bacillati</taxon>
        <taxon>Bacillota</taxon>
        <taxon>Bacilli</taxon>
        <taxon>Bacillales</taxon>
        <taxon>Bacillaceae</taxon>
        <taxon>Alteribacter</taxon>
    </lineage>
</organism>
<name>A0A2W0H3T4_9BACI</name>
<reference evidence="10 11" key="1">
    <citation type="submission" date="2017-10" db="EMBL/GenBank/DDBJ databases">
        <title>Bacillus sp. nov., a halophilic bacterium isolated from a Yangshapao Lake.</title>
        <authorList>
            <person name="Wang H."/>
        </authorList>
    </citation>
    <scope>NUCLEOTIDE SEQUENCE [LARGE SCALE GENOMIC DNA]</scope>
    <source>
        <strain evidence="10 11">YSP-3</strain>
    </source>
</reference>
<dbReference type="InterPro" id="IPR005807">
    <property type="entry name" value="SecE_bac"/>
</dbReference>
<protein>
    <recommendedName>
        <fullName evidence="9">Protein translocase subunit SecE</fullName>
    </recommendedName>
</protein>
<evidence type="ECO:0000256" key="8">
    <source>
        <dbReference type="ARBA" id="ARBA00023136"/>
    </source>
</evidence>
<dbReference type="PANTHER" id="PTHR33910">
    <property type="entry name" value="PROTEIN TRANSLOCASE SUBUNIT SECE"/>
    <property type="match status" value="1"/>
</dbReference>
<dbReference type="InterPro" id="IPR001901">
    <property type="entry name" value="Translocase_SecE/Sec61-g"/>
</dbReference>
<dbReference type="OrthoDB" id="9813233at2"/>
<evidence type="ECO:0000256" key="3">
    <source>
        <dbReference type="ARBA" id="ARBA00022475"/>
    </source>
</evidence>
<keyword evidence="6 9" id="KW-1133">Transmembrane helix</keyword>
<dbReference type="GO" id="GO:0065002">
    <property type="term" value="P:intracellular protein transmembrane transport"/>
    <property type="evidence" value="ECO:0007669"/>
    <property type="project" value="UniProtKB-UniRule"/>
</dbReference>
<evidence type="ECO:0000313" key="11">
    <source>
        <dbReference type="Proteomes" id="UP000248066"/>
    </source>
</evidence>
<dbReference type="PROSITE" id="PS01067">
    <property type="entry name" value="SECE_SEC61G"/>
    <property type="match status" value="1"/>
</dbReference>
<keyword evidence="3 9" id="KW-1003">Cell membrane</keyword>
<dbReference type="EMBL" id="PDOF01000004">
    <property type="protein sequence ID" value="PYZ95671.1"/>
    <property type="molecule type" value="Genomic_DNA"/>
</dbReference>
<keyword evidence="4 9" id="KW-0812">Transmembrane</keyword>
<keyword evidence="2 9" id="KW-0813">Transport</keyword>
<gene>
    <name evidence="9" type="primary">secE</name>
    <name evidence="10" type="ORF">CR205_19350</name>
</gene>
<proteinExistence type="inferred from homology"/>
<evidence type="ECO:0000256" key="2">
    <source>
        <dbReference type="ARBA" id="ARBA00022448"/>
    </source>
</evidence>
<dbReference type="Proteomes" id="UP000248066">
    <property type="component" value="Unassembled WGS sequence"/>
</dbReference>
<dbReference type="GO" id="GO:0008320">
    <property type="term" value="F:protein transmembrane transporter activity"/>
    <property type="evidence" value="ECO:0007669"/>
    <property type="project" value="UniProtKB-UniRule"/>
</dbReference>
<evidence type="ECO:0000256" key="6">
    <source>
        <dbReference type="ARBA" id="ARBA00022989"/>
    </source>
</evidence>
<keyword evidence="8 9" id="KW-0472">Membrane</keyword>